<reference evidence="8" key="1">
    <citation type="submission" date="2022-04" db="EMBL/GenBank/DDBJ databases">
        <title>Carnegiea gigantea Genome sequencing and assembly v2.</title>
        <authorList>
            <person name="Copetti D."/>
            <person name="Sanderson M.J."/>
            <person name="Burquez A."/>
            <person name="Wojciechowski M.F."/>
        </authorList>
    </citation>
    <scope>NUCLEOTIDE SEQUENCE</scope>
    <source>
        <strain evidence="8">SGP5-SGP5p</strain>
        <tissue evidence="8">Aerial part</tissue>
    </source>
</reference>
<dbReference type="PANTHER" id="PTHR31234:SF35">
    <property type="entry name" value="LATE EMBRYOGENESIS ABUNDANT (LEA) HYDROXYPROLINE-RICH GLYCOPROTEIN FAMILY"/>
    <property type="match status" value="1"/>
</dbReference>
<feature type="domain" description="Late embryogenesis abundant protein LEA-2 subgroup" evidence="7">
    <location>
        <begin position="117"/>
        <end position="209"/>
    </location>
</feature>
<dbReference type="OrthoDB" id="777695at2759"/>
<evidence type="ECO:0000313" key="8">
    <source>
        <dbReference type="EMBL" id="KAJ8427387.1"/>
    </source>
</evidence>
<comment type="caution">
    <text evidence="8">The sequence shown here is derived from an EMBL/GenBank/DDBJ whole genome shotgun (WGS) entry which is preliminary data.</text>
</comment>
<dbReference type="EMBL" id="JAKOGI010001152">
    <property type="protein sequence ID" value="KAJ8427387.1"/>
    <property type="molecule type" value="Genomic_DNA"/>
</dbReference>
<evidence type="ECO:0000259" key="7">
    <source>
        <dbReference type="Pfam" id="PF03168"/>
    </source>
</evidence>
<accession>A0A9Q1GTD4</accession>
<dbReference type="InterPro" id="IPR044839">
    <property type="entry name" value="NDR1-like"/>
</dbReference>
<evidence type="ECO:0000256" key="6">
    <source>
        <dbReference type="SAM" id="Phobius"/>
    </source>
</evidence>
<gene>
    <name evidence="8" type="ORF">Cgig2_000516</name>
</gene>
<name>A0A9Q1GTD4_9CARY</name>
<proteinExistence type="predicted"/>
<protein>
    <recommendedName>
        <fullName evidence="7">Late embryogenesis abundant protein LEA-2 subgroup domain-containing protein</fullName>
    </recommendedName>
</protein>
<evidence type="ECO:0000256" key="1">
    <source>
        <dbReference type="ARBA" id="ARBA00004167"/>
    </source>
</evidence>
<keyword evidence="3 6" id="KW-1133">Transmembrane helix</keyword>
<evidence type="ECO:0000256" key="2">
    <source>
        <dbReference type="ARBA" id="ARBA00022692"/>
    </source>
</evidence>
<dbReference type="Proteomes" id="UP001153076">
    <property type="component" value="Unassembled WGS sequence"/>
</dbReference>
<dbReference type="GO" id="GO:0098542">
    <property type="term" value="P:defense response to other organism"/>
    <property type="evidence" value="ECO:0007669"/>
    <property type="project" value="InterPro"/>
</dbReference>
<organism evidence="8 9">
    <name type="scientific">Carnegiea gigantea</name>
    <dbReference type="NCBI Taxonomy" id="171969"/>
    <lineage>
        <taxon>Eukaryota</taxon>
        <taxon>Viridiplantae</taxon>
        <taxon>Streptophyta</taxon>
        <taxon>Embryophyta</taxon>
        <taxon>Tracheophyta</taxon>
        <taxon>Spermatophyta</taxon>
        <taxon>Magnoliopsida</taxon>
        <taxon>eudicotyledons</taxon>
        <taxon>Gunneridae</taxon>
        <taxon>Pentapetalae</taxon>
        <taxon>Caryophyllales</taxon>
        <taxon>Cactineae</taxon>
        <taxon>Cactaceae</taxon>
        <taxon>Cactoideae</taxon>
        <taxon>Echinocereeae</taxon>
        <taxon>Carnegiea</taxon>
    </lineage>
</organism>
<evidence type="ECO:0000256" key="4">
    <source>
        <dbReference type="ARBA" id="ARBA00023136"/>
    </source>
</evidence>
<feature type="compositionally biased region" description="Pro residues" evidence="5">
    <location>
        <begin position="18"/>
        <end position="34"/>
    </location>
</feature>
<keyword evidence="2 6" id="KW-0812">Transmembrane</keyword>
<dbReference type="PANTHER" id="PTHR31234">
    <property type="entry name" value="LATE EMBRYOGENESIS ABUNDANT (LEA) HYDROXYPROLINE-RICH GLYCOPROTEIN FAMILY"/>
    <property type="match status" value="1"/>
</dbReference>
<dbReference type="GO" id="GO:0005886">
    <property type="term" value="C:plasma membrane"/>
    <property type="evidence" value="ECO:0007669"/>
    <property type="project" value="TreeGrafter"/>
</dbReference>
<sequence length="243" mass="26709">MEAGQPLKKPPGYGGPATPSPLQPGRPTMPPPSYYKPMPRKRKNYRPFTCRRCCCWCLCIFLFILILFAVAGGIFYLWFQPRSPIFRFRPIEINRFNITKQPGSDTARLDSQAVIRVEVKNPNNKLRIYYGNTAVTLTADQDTELGSAAVAAFVQPTNNVTMLKFATKVENGGIDVTVADALAARVQSKTVVITAAVKTKVGIGVGKLKLGMLAVNVNCGDVSLKQLNDAHASPKCTFTTLRW</sequence>
<feature type="transmembrane region" description="Helical" evidence="6">
    <location>
        <begin position="53"/>
        <end position="79"/>
    </location>
</feature>
<dbReference type="InterPro" id="IPR004864">
    <property type="entry name" value="LEA_2"/>
</dbReference>
<keyword evidence="4 6" id="KW-0472">Membrane</keyword>
<dbReference type="AlphaFoldDB" id="A0A9Q1GTD4"/>
<comment type="subcellular location">
    <subcellularLocation>
        <location evidence="1">Membrane</location>
        <topology evidence="1">Single-pass membrane protein</topology>
    </subcellularLocation>
</comment>
<evidence type="ECO:0000256" key="5">
    <source>
        <dbReference type="SAM" id="MobiDB-lite"/>
    </source>
</evidence>
<keyword evidence="9" id="KW-1185">Reference proteome</keyword>
<evidence type="ECO:0000313" key="9">
    <source>
        <dbReference type="Proteomes" id="UP001153076"/>
    </source>
</evidence>
<dbReference type="Pfam" id="PF03168">
    <property type="entry name" value="LEA_2"/>
    <property type="match status" value="1"/>
</dbReference>
<feature type="region of interest" description="Disordered" evidence="5">
    <location>
        <begin position="1"/>
        <end position="36"/>
    </location>
</feature>
<evidence type="ECO:0000256" key="3">
    <source>
        <dbReference type="ARBA" id="ARBA00022989"/>
    </source>
</evidence>